<evidence type="ECO:0000256" key="1">
    <source>
        <dbReference type="ARBA" id="ARBA00004123"/>
    </source>
</evidence>
<sequence length="516" mass="56917">MRSSWSRTSGRVFVDDAGLGLRMQDNQESCSGSGKRSVMAMSCNLEPAAHELSSSSCRPKFYSTSNHVTCSGDIHDVVSASGTGTTDAITASKSLQYPHFTSDSSFFTFNSSGEITPSVNERMLFTAAQWEELERQTTIYNYMMASVPVPPELLMPITKNQSNVLPPQSNSNIINMLTGSLELGIPSPNSSDPEPWRCKRTDGKKWRCSRDVAPEQKYCERHSHKSRPRSRKHVELHSHDSQRKLTNNNTNTNKNNCSTNPHLFNQKPYFPSHLFMFSSAMASSANSYDQPRSLEWLLKGENIPVASNYSPEWHHLKRDSIKGNGKVHNLYREEQPLCSNTYRGGHSLQAQRLSDHCSMLSSPESNTLERALNPGMTEAQETRHFIDAWSTDSGRDDICGIGKKSYVSSSEKLVLPHSALALSFGTRSETNNEGNGSSQLSSFGIMGSSDRHHQSVSGLRPQWMTSYSSSWMVSPPGGPLAEALFLGISSNAKTASNLPSPCSSSCGPNVDKNQLV</sequence>
<dbReference type="EMBL" id="JADGMS010000001">
    <property type="protein sequence ID" value="KAF9689152.1"/>
    <property type="molecule type" value="Genomic_DNA"/>
</dbReference>
<comment type="caution">
    <text evidence="9">The sequence shown here is derived from an EMBL/GenBank/DDBJ whole genome shotgun (WGS) entry which is preliminary data.</text>
</comment>
<keyword evidence="10" id="KW-1185">Reference proteome</keyword>
<keyword evidence="5" id="KW-0804">Transcription</keyword>
<dbReference type="Pfam" id="PF08879">
    <property type="entry name" value="WRC"/>
    <property type="match status" value="1"/>
</dbReference>
<dbReference type="Pfam" id="PF08880">
    <property type="entry name" value="QLQ"/>
    <property type="match status" value="1"/>
</dbReference>
<feature type="compositionally biased region" description="Polar residues" evidence="6">
    <location>
        <begin position="427"/>
        <end position="442"/>
    </location>
</feature>
<feature type="compositionally biased region" description="Low complexity" evidence="6">
    <location>
        <begin position="246"/>
        <end position="258"/>
    </location>
</feature>
<accession>A0A835NAA9</accession>
<feature type="domain" description="WRC" evidence="8">
    <location>
        <begin position="192"/>
        <end position="236"/>
    </location>
</feature>
<dbReference type="PANTHER" id="PTHR31602">
    <property type="entry name" value="GROWTH-REGULATING FACTOR 5"/>
    <property type="match status" value="1"/>
</dbReference>
<organism evidence="9 10">
    <name type="scientific">Salix dunnii</name>
    <dbReference type="NCBI Taxonomy" id="1413687"/>
    <lineage>
        <taxon>Eukaryota</taxon>
        <taxon>Viridiplantae</taxon>
        <taxon>Streptophyta</taxon>
        <taxon>Embryophyta</taxon>
        <taxon>Tracheophyta</taxon>
        <taxon>Spermatophyta</taxon>
        <taxon>Magnoliopsida</taxon>
        <taxon>eudicotyledons</taxon>
        <taxon>Gunneridae</taxon>
        <taxon>Pentapetalae</taxon>
        <taxon>rosids</taxon>
        <taxon>fabids</taxon>
        <taxon>Malpighiales</taxon>
        <taxon>Salicaceae</taxon>
        <taxon>Saliceae</taxon>
        <taxon>Salix</taxon>
    </lineage>
</organism>
<evidence type="ECO:0000259" key="7">
    <source>
        <dbReference type="PROSITE" id="PS51666"/>
    </source>
</evidence>
<dbReference type="OrthoDB" id="841551at2759"/>
<evidence type="ECO:0000256" key="3">
    <source>
        <dbReference type="ARBA" id="ARBA00023242"/>
    </source>
</evidence>
<dbReference type="GO" id="GO:0005634">
    <property type="term" value="C:nucleus"/>
    <property type="evidence" value="ECO:0007669"/>
    <property type="project" value="UniProtKB-SubCell"/>
</dbReference>
<feature type="region of interest" description="Disordered" evidence="6">
    <location>
        <begin position="218"/>
        <end position="258"/>
    </location>
</feature>
<evidence type="ECO:0000256" key="4">
    <source>
        <dbReference type="PROSITE-ProRule" id="PRU01002"/>
    </source>
</evidence>
<dbReference type="InterPro" id="IPR014978">
    <property type="entry name" value="Gln-Leu-Gln_QLQ"/>
</dbReference>
<dbReference type="AlphaFoldDB" id="A0A835NAA9"/>
<dbReference type="GO" id="GO:0005524">
    <property type="term" value="F:ATP binding"/>
    <property type="evidence" value="ECO:0007669"/>
    <property type="project" value="UniProtKB-UniRule"/>
</dbReference>
<dbReference type="GO" id="GO:0006355">
    <property type="term" value="P:regulation of DNA-templated transcription"/>
    <property type="evidence" value="ECO:0007669"/>
    <property type="project" value="InterPro"/>
</dbReference>
<comment type="subcellular location">
    <subcellularLocation>
        <location evidence="1 4 5">Nucleus</location>
    </subcellularLocation>
</comment>
<dbReference type="InterPro" id="IPR014977">
    <property type="entry name" value="WRC_dom"/>
</dbReference>
<evidence type="ECO:0000259" key="8">
    <source>
        <dbReference type="PROSITE" id="PS51667"/>
    </source>
</evidence>
<dbReference type="PANTHER" id="PTHR31602:SF3">
    <property type="entry name" value="GROWTH-REGULATING FACTOR 8"/>
    <property type="match status" value="1"/>
</dbReference>
<feature type="short sequence motif" description="Bipartite nuclear localization signal" evidence="4">
    <location>
        <begin position="225"/>
        <end position="232"/>
    </location>
</feature>
<dbReference type="GO" id="GO:0099402">
    <property type="term" value="P:plant organ development"/>
    <property type="evidence" value="ECO:0007669"/>
    <property type="project" value="UniProtKB-ARBA"/>
</dbReference>
<comment type="domain">
    <text evidence="5">The QLQ domain and WRC domain may be involved in protein-protein interaction and DNA-binding, respectively.</text>
</comment>
<feature type="region of interest" description="Disordered" evidence="6">
    <location>
        <begin position="427"/>
        <end position="456"/>
    </location>
</feature>
<name>A0A835NAA9_9ROSI</name>
<dbReference type="PROSITE" id="PS51666">
    <property type="entry name" value="QLQ"/>
    <property type="match status" value="1"/>
</dbReference>
<comment type="function">
    <text evidence="5">Transcription activator.</text>
</comment>
<comment type="similarity">
    <text evidence="2 5">Belongs to the GRF family.</text>
</comment>
<gene>
    <name evidence="9" type="ORF">SADUNF_Sadunf01G0061800</name>
</gene>
<feature type="compositionally biased region" description="Basic residues" evidence="6">
    <location>
        <begin position="222"/>
        <end position="232"/>
    </location>
</feature>
<feature type="compositionally biased region" description="Basic and acidic residues" evidence="6">
    <location>
        <begin position="233"/>
        <end position="243"/>
    </location>
</feature>
<evidence type="ECO:0000313" key="10">
    <source>
        <dbReference type="Proteomes" id="UP000657918"/>
    </source>
</evidence>
<keyword evidence="5" id="KW-0010">Activator</keyword>
<evidence type="ECO:0000313" key="9">
    <source>
        <dbReference type="EMBL" id="KAF9689152.1"/>
    </source>
</evidence>
<evidence type="ECO:0000256" key="6">
    <source>
        <dbReference type="SAM" id="MobiDB-lite"/>
    </source>
</evidence>
<feature type="short sequence motif" description="Bipartite nuclear localization signal" evidence="4">
    <location>
        <begin position="197"/>
        <end position="207"/>
    </location>
</feature>
<dbReference type="SMART" id="SM00951">
    <property type="entry name" value="QLQ"/>
    <property type="match status" value="1"/>
</dbReference>
<reference evidence="9 10" key="1">
    <citation type="submission" date="2020-10" db="EMBL/GenBank/DDBJ databases">
        <title>Plant Genome Project.</title>
        <authorList>
            <person name="Zhang R.-G."/>
        </authorList>
    </citation>
    <scope>NUCLEOTIDE SEQUENCE [LARGE SCALE GENOMIC DNA]</scope>
    <source>
        <strain evidence="9">FAFU-HL-1</strain>
        <tissue evidence="9">Leaf</tissue>
    </source>
</reference>
<dbReference type="PROSITE" id="PS51667">
    <property type="entry name" value="WRC"/>
    <property type="match status" value="1"/>
</dbReference>
<feature type="domain" description="QLQ" evidence="7">
    <location>
        <begin position="124"/>
        <end position="159"/>
    </location>
</feature>
<dbReference type="GO" id="GO:0006351">
    <property type="term" value="P:DNA-templated transcription"/>
    <property type="evidence" value="ECO:0007669"/>
    <property type="project" value="UniProtKB-UniRule"/>
</dbReference>
<keyword evidence="3 4" id="KW-0539">Nucleus</keyword>
<dbReference type="InterPro" id="IPR031137">
    <property type="entry name" value="GRF"/>
</dbReference>
<protein>
    <recommendedName>
        <fullName evidence="5">Growth-regulating factor</fullName>
    </recommendedName>
</protein>
<evidence type="ECO:0000256" key="5">
    <source>
        <dbReference type="RuleBase" id="RU367127"/>
    </source>
</evidence>
<evidence type="ECO:0000256" key="2">
    <source>
        <dbReference type="ARBA" id="ARBA00008122"/>
    </source>
</evidence>
<keyword evidence="5" id="KW-0805">Transcription regulation</keyword>
<proteinExistence type="inferred from homology"/>
<dbReference type="Proteomes" id="UP000657918">
    <property type="component" value="Unassembled WGS sequence"/>
</dbReference>